<evidence type="ECO:0000259" key="1">
    <source>
        <dbReference type="Pfam" id="PF01883"/>
    </source>
</evidence>
<dbReference type="Pfam" id="PF01883">
    <property type="entry name" value="FeS_assembly_P"/>
    <property type="match status" value="1"/>
</dbReference>
<dbReference type="AlphaFoldDB" id="A0A7W8XXF8"/>
<evidence type="ECO:0000313" key="3">
    <source>
        <dbReference type="Proteomes" id="UP000549882"/>
    </source>
</evidence>
<name>A0A7W8XXF8_9HYPH</name>
<dbReference type="EMBL" id="JACHBI010000018">
    <property type="protein sequence ID" value="MBB5577306.1"/>
    <property type="molecule type" value="Genomic_DNA"/>
</dbReference>
<protein>
    <submittedName>
        <fullName evidence="2">Metal-sulfur cluster biosynthetic enzyme</fullName>
    </submittedName>
</protein>
<dbReference type="RefSeq" id="WP_183940598.1">
    <property type="nucleotide sequence ID" value="NZ_JACHBI010000018.1"/>
</dbReference>
<dbReference type="PANTHER" id="PTHR42831:SF1">
    <property type="entry name" value="FE-S PROTEIN MATURATION AUXILIARY FACTOR YITW"/>
    <property type="match status" value="1"/>
</dbReference>
<dbReference type="SUPFAM" id="SSF117916">
    <property type="entry name" value="Fe-S cluster assembly (FSCA) domain-like"/>
    <property type="match status" value="1"/>
</dbReference>
<proteinExistence type="predicted"/>
<keyword evidence="3" id="KW-1185">Reference proteome</keyword>
<sequence length="98" mass="10681">MRGTDPTREDVLDALREIDDPEVGTNIVDLGLIYDVSISDGGVVTVEMTTTTRFCPASEFLSQAAKARIETLANVSEAVVNLVYDPPWSPEMADLMSF</sequence>
<accession>A0A7W8XXF8</accession>
<reference evidence="2 3" key="1">
    <citation type="submission" date="2020-08" db="EMBL/GenBank/DDBJ databases">
        <title>Genomic Encyclopedia of Type Strains, Phase IV (KMG-V): Genome sequencing to study the core and pangenomes of soil and plant-associated prokaryotes.</title>
        <authorList>
            <person name="Whitman W."/>
        </authorList>
    </citation>
    <scope>NUCLEOTIDE SEQUENCE [LARGE SCALE GENOMIC DNA]</scope>
    <source>
        <strain evidence="2 3">SEMIA 4064</strain>
    </source>
</reference>
<gene>
    <name evidence="2" type="ORF">GGD50_005958</name>
</gene>
<dbReference type="InterPro" id="IPR034904">
    <property type="entry name" value="FSCA_dom_sf"/>
</dbReference>
<feature type="domain" description="MIP18 family-like" evidence="1">
    <location>
        <begin position="8"/>
        <end position="78"/>
    </location>
</feature>
<dbReference type="InterPro" id="IPR002744">
    <property type="entry name" value="MIP18-like"/>
</dbReference>
<dbReference type="PANTHER" id="PTHR42831">
    <property type="entry name" value="FE-S PROTEIN MATURATION AUXILIARY FACTOR YITW"/>
    <property type="match status" value="1"/>
</dbReference>
<evidence type="ECO:0000313" key="2">
    <source>
        <dbReference type="EMBL" id="MBB5577306.1"/>
    </source>
</evidence>
<dbReference type="Gene3D" id="3.30.300.130">
    <property type="entry name" value="Fe-S cluster assembly (FSCA)"/>
    <property type="match status" value="1"/>
</dbReference>
<comment type="caution">
    <text evidence="2">The sequence shown here is derived from an EMBL/GenBank/DDBJ whole genome shotgun (WGS) entry which is preliminary data.</text>
</comment>
<dbReference type="InterPro" id="IPR052339">
    <property type="entry name" value="Fe-S_Maturation_MIP18"/>
</dbReference>
<dbReference type="Proteomes" id="UP000549882">
    <property type="component" value="Unassembled WGS sequence"/>
</dbReference>
<organism evidence="2 3">
    <name type="scientific">Rhizobium paranaense</name>
    <dbReference type="NCBI Taxonomy" id="1650438"/>
    <lineage>
        <taxon>Bacteria</taxon>
        <taxon>Pseudomonadati</taxon>
        <taxon>Pseudomonadota</taxon>
        <taxon>Alphaproteobacteria</taxon>
        <taxon>Hyphomicrobiales</taxon>
        <taxon>Rhizobiaceae</taxon>
        <taxon>Rhizobium/Agrobacterium group</taxon>
        <taxon>Rhizobium</taxon>
    </lineage>
</organism>